<protein>
    <submittedName>
        <fullName evidence="9">ATP-dependent DNA ligase</fullName>
    </submittedName>
</protein>
<dbReference type="SUPFAM" id="SSF50249">
    <property type="entry name" value="Nucleic acid-binding proteins"/>
    <property type="match status" value="1"/>
</dbReference>
<keyword evidence="5" id="KW-0234">DNA repair</keyword>
<dbReference type="GO" id="GO:0006281">
    <property type="term" value="P:DNA repair"/>
    <property type="evidence" value="ECO:0007669"/>
    <property type="project" value="UniProtKB-KW"/>
</dbReference>
<evidence type="ECO:0000259" key="8">
    <source>
        <dbReference type="Pfam" id="PF14743"/>
    </source>
</evidence>
<dbReference type="GO" id="GO:0006260">
    <property type="term" value="P:DNA replication"/>
    <property type="evidence" value="ECO:0007669"/>
    <property type="project" value="UniProtKB-KW"/>
</dbReference>
<dbReference type="EMBL" id="BMZC01000002">
    <property type="protein sequence ID" value="GGZ51229.1"/>
    <property type="molecule type" value="Genomic_DNA"/>
</dbReference>
<dbReference type="GO" id="GO:0003910">
    <property type="term" value="F:DNA ligase (ATP) activity"/>
    <property type="evidence" value="ECO:0007669"/>
    <property type="project" value="UniProtKB-EC"/>
</dbReference>
<evidence type="ECO:0000256" key="4">
    <source>
        <dbReference type="ARBA" id="ARBA00022763"/>
    </source>
</evidence>
<keyword evidence="4" id="KW-0227">DNA damage</keyword>
<feature type="domain" description="DNA ligase OB-like" evidence="8">
    <location>
        <begin position="215"/>
        <end position="278"/>
    </location>
</feature>
<keyword evidence="2 9" id="KW-0436">Ligase</keyword>
<dbReference type="Gene3D" id="3.30.470.30">
    <property type="entry name" value="DNA ligase/mRNA capping enzyme"/>
    <property type="match status" value="1"/>
</dbReference>
<keyword evidence="3" id="KW-0235">DNA replication</keyword>
<dbReference type="PANTHER" id="PTHR47810:SF1">
    <property type="entry name" value="DNA LIGASE B"/>
    <property type="match status" value="1"/>
</dbReference>
<evidence type="ECO:0000256" key="5">
    <source>
        <dbReference type="ARBA" id="ARBA00023204"/>
    </source>
</evidence>
<dbReference type="InterPro" id="IPR012310">
    <property type="entry name" value="DNA_ligase_ATP-dep_cent"/>
</dbReference>
<dbReference type="NCBIfam" id="NF006592">
    <property type="entry name" value="PRK09125.1"/>
    <property type="match status" value="1"/>
</dbReference>
<dbReference type="InterPro" id="IPR029319">
    <property type="entry name" value="DNA_ligase_OB"/>
</dbReference>
<comment type="caution">
    <text evidence="9">The sequence shown here is derived from an EMBL/GenBank/DDBJ whole genome shotgun (WGS) entry which is preliminary data.</text>
</comment>
<dbReference type="PANTHER" id="PTHR47810">
    <property type="entry name" value="DNA LIGASE"/>
    <property type="match status" value="1"/>
</dbReference>
<gene>
    <name evidence="9" type="ORF">GCM10011274_06400</name>
</gene>
<dbReference type="InterPro" id="IPR050326">
    <property type="entry name" value="NAD_dep_DNA_ligaseB"/>
</dbReference>
<dbReference type="Pfam" id="PF14743">
    <property type="entry name" value="DNA_ligase_OB_2"/>
    <property type="match status" value="1"/>
</dbReference>
<evidence type="ECO:0000313" key="9">
    <source>
        <dbReference type="EMBL" id="GGZ51229.1"/>
    </source>
</evidence>
<dbReference type="Pfam" id="PF01068">
    <property type="entry name" value="DNA_ligase_A_M"/>
    <property type="match status" value="1"/>
</dbReference>
<organism evidence="9 10">
    <name type="scientific">Paraglaciecola chathamensis</name>
    <dbReference type="NCBI Taxonomy" id="368405"/>
    <lineage>
        <taxon>Bacteria</taxon>
        <taxon>Pseudomonadati</taxon>
        <taxon>Pseudomonadota</taxon>
        <taxon>Gammaproteobacteria</taxon>
        <taxon>Alteromonadales</taxon>
        <taxon>Alteromonadaceae</taxon>
        <taxon>Paraglaciecola</taxon>
    </lineage>
</organism>
<evidence type="ECO:0000256" key="6">
    <source>
        <dbReference type="ARBA" id="ARBA00034003"/>
    </source>
</evidence>
<feature type="domain" description="ATP-dependent DNA ligase family profile" evidence="7">
    <location>
        <begin position="46"/>
        <end position="201"/>
    </location>
</feature>
<dbReference type="Gene3D" id="3.30.1490.70">
    <property type="match status" value="1"/>
</dbReference>
<reference evidence="9" key="2">
    <citation type="submission" date="2020-09" db="EMBL/GenBank/DDBJ databases">
        <authorList>
            <person name="Sun Q."/>
            <person name="Kim S."/>
        </authorList>
    </citation>
    <scope>NUCLEOTIDE SEQUENCE</scope>
    <source>
        <strain evidence="9">KCTC 32337</strain>
    </source>
</reference>
<name>A0A8H9I7J4_9ALTE</name>
<accession>A0A8H9I7J4</accession>
<dbReference type="GO" id="GO:0005524">
    <property type="term" value="F:ATP binding"/>
    <property type="evidence" value="ECO:0007669"/>
    <property type="project" value="InterPro"/>
</dbReference>
<evidence type="ECO:0000256" key="3">
    <source>
        <dbReference type="ARBA" id="ARBA00022705"/>
    </source>
</evidence>
<dbReference type="CDD" id="cd08041">
    <property type="entry name" value="OBF_kDNA_ligase_like"/>
    <property type="match status" value="1"/>
</dbReference>
<reference evidence="9" key="1">
    <citation type="journal article" date="2014" name="Int. J. Syst. Evol. Microbiol.">
        <title>Complete genome sequence of Corynebacterium casei LMG S-19264T (=DSM 44701T), isolated from a smear-ripened cheese.</title>
        <authorList>
            <consortium name="US DOE Joint Genome Institute (JGI-PGF)"/>
            <person name="Walter F."/>
            <person name="Albersmeier A."/>
            <person name="Kalinowski J."/>
            <person name="Ruckert C."/>
        </authorList>
    </citation>
    <scope>NUCLEOTIDE SEQUENCE</scope>
    <source>
        <strain evidence="9">KCTC 32337</strain>
    </source>
</reference>
<evidence type="ECO:0000256" key="2">
    <source>
        <dbReference type="ARBA" id="ARBA00022598"/>
    </source>
</evidence>
<evidence type="ECO:0000256" key="1">
    <source>
        <dbReference type="ARBA" id="ARBA00001968"/>
    </source>
</evidence>
<dbReference type="CDD" id="cd07896">
    <property type="entry name" value="Adenylation_kDNA_ligase_like"/>
    <property type="match status" value="1"/>
</dbReference>
<dbReference type="AlphaFoldDB" id="A0A8H9I7J4"/>
<dbReference type="Proteomes" id="UP000622604">
    <property type="component" value="Unassembled WGS sequence"/>
</dbReference>
<dbReference type="SUPFAM" id="SSF56091">
    <property type="entry name" value="DNA ligase/mRNA capping enzyme, catalytic domain"/>
    <property type="match status" value="1"/>
</dbReference>
<comment type="catalytic activity">
    <reaction evidence="6">
        <text>ATP + (deoxyribonucleotide)n-3'-hydroxyl + 5'-phospho-(deoxyribonucleotide)m = (deoxyribonucleotide)n+m + AMP + diphosphate.</text>
        <dbReference type="EC" id="6.5.1.1"/>
    </reaction>
</comment>
<sequence>MSIYTRLYTRLVLIYLICIPLSHAFAQHKPEIELANRFNDSVNVAEYLVSEKLDGIRARWDGTQLLTRSGNPISAPLWFVERLPKHVLDGELWIGRQRFERTASVVLSHEPSDGWREIKFMLFDLPGYTGPFSERLRMLEVLAIQANLGHMQVIPQRKYSNHSALMAALDEVSRGGGEGLMLHHQDALYTPLRSNNVLKLKKHRDAEAIVLAHLPGNGKYQGMMGAIRVQMSNGKVFKIGSGFSDQERRSPPPVGSVVTFKYYDLTVNGIPKFASYIRRKPRQ</sequence>
<dbReference type="RefSeq" id="WP_191865277.1">
    <property type="nucleotide sequence ID" value="NZ_BMZC01000002.1"/>
</dbReference>
<dbReference type="InterPro" id="IPR012340">
    <property type="entry name" value="NA-bd_OB-fold"/>
</dbReference>
<comment type="cofactor">
    <cofactor evidence="1">
        <name>a divalent metal cation</name>
        <dbReference type="ChEBI" id="CHEBI:60240"/>
    </cofactor>
</comment>
<evidence type="ECO:0000259" key="7">
    <source>
        <dbReference type="Pfam" id="PF01068"/>
    </source>
</evidence>
<proteinExistence type="predicted"/>
<dbReference type="Gene3D" id="2.40.50.140">
    <property type="entry name" value="Nucleic acid-binding proteins"/>
    <property type="match status" value="1"/>
</dbReference>
<dbReference type="GO" id="GO:0006310">
    <property type="term" value="P:DNA recombination"/>
    <property type="evidence" value="ECO:0007669"/>
    <property type="project" value="InterPro"/>
</dbReference>
<evidence type="ECO:0000313" key="10">
    <source>
        <dbReference type="Proteomes" id="UP000622604"/>
    </source>
</evidence>